<reference evidence="2" key="1">
    <citation type="submission" date="2020-01" db="EMBL/GenBank/DDBJ databases">
        <title>Integrative taxonomic study on Arge aurora (Hymenoptera: Argidae).</title>
        <authorList>
            <person name="Niu G."/>
            <person name="Wei M."/>
            <person name="Wu D."/>
        </authorList>
    </citation>
    <scope>NUCLEOTIDE SEQUENCE</scope>
</reference>
<keyword evidence="1" id="KW-1133">Transmembrane helix</keyword>
<keyword evidence="1" id="KW-0472">Membrane</keyword>
<keyword evidence="1" id="KW-0812">Transmembrane</keyword>
<keyword evidence="2" id="KW-0496">Mitochondrion</keyword>
<sequence length="175" mass="21130">MKIILISLMMTFNIIFCMYKHPMTLAINLMLQLTILIILMNSINFSSWFSYIMFLIMVGALLVLFMYMTSLTSNMKFKYNYYMMWFFIIFFLMTYMMIFNKDILIMFLKNFSEESYKFTKEIINNLDNKEAFMLSPMYDKLEKILTILLINYLLYVLIIVVKIVNIKKGTMRKMN</sequence>
<organism evidence="2">
    <name type="scientific">Arge aurora</name>
    <dbReference type="NCBI Taxonomy" id="2728854"/>
    <lineage>
        <taxon>Eukaryota</taxon>
        <taxon>Metazoa</taxon>
        <taxon>Ecdysozoa</taxon>
        <taxon>Arthropoda</taxon>
        <taxon>Hexapoda</taxon>
        <taxon>Insecta</taxon>
        <taxon>Pterygota</taxon>
        <taxon>Neoptera</taxon>
        <taxon>Endopterygota</taxon>
        <taxon>Hymenoptera</taxon>
        <taxon>Tenthredinoidea</taxon>
        <taxon>Argidae</taxon>
        <taxon>Arge</taxon>
    </lineage>
</organism>
<evidence type="ECO:0000256" key="1">
    <source>
        <dbReference type="SAM" id="Phobius"/>
    </source>
</evidence>
<geneLocation type="mitochondrion" evidence="2"/>
<dbReference type="EMBL" id="MN913350">
    <property type="protein sequence ID" value="QJW33599.1"/>
    <property type="molecule type" value="Genomic_DNA"/>
</dbReference>
<proteinExistence type="predicted"/>
<feature type="transmembrane region" description="Helical" evidence="1">
    <location>
        <begin position="48"/>
        <end position="67"/>
    </location>
</feature>
<protein>
    <submittedName>
        <fullName evidence="2">NADH dehydrogenase subunit 6</fullName>
    </submittedName>
</protein>
<dbReference type="AlphaFoldDB" id="A0A6M5U9P3"/>
<feature type="transmembrane region" description="Helical" evidence="1">
    <location>
        <begin position="21"/>
        <end position="42"/>
    </location>
</feature>
<gene>
    <name evidence="2" type="primary">ND6</name>
</gene>
<feature type="transmembrane region" description="Helical" evidence="1">
    <location>
        <begin position="144"/>
        <end position="164"/>
    </location>
</feature>
<name>A0A6M5U9P3_9HYME</name>
<accession>A0A6M5U9P3</accession>
<evidence type="ECO:0000313" key="2">
    <source>
        <dbReference type="EMBL" id="QJW33599.1"/>
    </source>
</evidence>
<feature type="transmembrane region" description="Helical" evidence="1">
    <location>
        <begin position="79"/>
        <end position="98"/>
    </location>
</feature>